<dbReference type="GO" id="GO:0005524">
    <property type="term" value="F:ATP binding"/>
    <property type="evidence" value="ECO:0007669"/>
    <property type="project" value="UniProtKB-KW"/>
</dbReference>
<keyword evidence="1" id="KW-0547">Nucleotide-binding</keyword>
<dbReference type="CDD" id="cd03230">
    <property type="entry name" value="ABC_DR_subfamily_A"/>
    <property type="match status" value="1"/>
</dbReference>
<dbReference type="Pfam" id="PF00005">
    <property type="entry name" value="ABC_tran"/>
    <property type="match status" value="1"/>
</dbReference>
<dbReference type="AlphaFoldDB" id="A0A1H6G1M5"/>
<organism evidence="4 5">
    <name type="scientific">Thermoleophilum album</name>
    <dbReference type="NCBI Taxonomy" id="29539"/>
    <lineage>
        <taxon>Bacteria</taxon>
        <taxon>Bacillati</taxon>
        <taxon>Actinomycetota</taxon>
        <taxon>Thermoleophilia</taxon>
        <taxon>Thermoleophilales</taxon>
        <taxon>Thermoleophilaceae</taxon>
        <taxon>Thermoleophilum</taxon>
    </lineage>
</organism>
<dbReference type="SUPFAM" id="SSF52540">
    <property type="entry name" value="P-loop containing nucleoside triphosphate hydrolases"/>
    <property type="match status" value="1"/>
</dbReference>
<proteinExistence type="predicted"/>
<dbReference type="GO" id="GO:0016887">
    <property type="term" value="F:ATP hydrolysis activity"/>
    <property type="evidence" value="ECO:0007669"/>
    <property type="project" value="InterPro"/>
</dbReference>
<reference evidence="5" key="1">
    <citation type="submission" date="2016-10" db="EMBL/GenBank/DDBJ databases">
        <authorList>
            <person name="Varghese N."/>
            <person name="Submissions S."/>
        </authorList>
    </citation>
    <scope>NUCLEOTIDE SEQUENCE [LARGE SCALE GENOMIC DNA]</scope>
    <source>
        <strain evidence="5">ATCC 35263</strain>
    </source>
</reference>
<feature type="domain" description="ABC transporter" evidence="3">
    <location>
        <begin position="19"/>
        <end position="224"/>
    </location>
</feature>
<name>A0A1H6G1M5_THEAL</name>
<evidence type="ECO:0000256" key="1">
    <source>
        <dbReference type="ARBA" id="ARBA00022741"/>
    </source>
</evidence>
<keyword evidence="5" id="KW-1185">Reference proteome</keyword>
<accession>A0A1H6G1M5</accession>
<dbReference type="PANTHER" id="PTHR43038">
    <property type="entry name" value="ATP-BINDING CASSETTE, SUB-FAMILY H, MEMBER 1"/>
    <property type="match status" value="1"/>
</dbReference>
<protein>
    <submittedName>
        <fullName evidence="4">ABC-type multidrug transport system, ATPase component</fullName>
    </submittedName>
</protein>
<evidence type="ECO:0000313" key="5">
    <source>
        <dbReference type="Proteomes" id="UP000222056"/>
    </source>
</evidence>
<dbReference type="PANTHER" id="PTHR43038:SF7">
    <property type="entry name" value="ABC TRANSPORT SYSTEM ATP-BINDING PROTEIN"/>
    <property type="match status" value="1"/>
</dbReference>
<sequence length="224" mass="25651">MEWLAYAEAMEERPPGTVLRVRDVTKSFRRGIRPFRRTTEVLKGASFDVRSGELVGLVGENGSGKSTLLQIIVGLLRRDGGTVERPGRLGYCPQLPMLWDKLTVDEHFALFAHAYGLGLEDRERAVVPLLEDLRFGRYRGYRVEELSGGTRQKLNLALALMHEPDLLLLDEPYAGFDWETYLRFWDIAEQRRDVGMGILIVSHFLAERERLDRVYTLVDGRTVE</sequence>
<keyword evidence="2" id="KW-0067">ATP-binding</keyword>
<dbReference type="Proteomes" id="UP000222056">
    <property type="component" value="Unassembled WGS sequence"/>
</dbReference>
<dbReference type="InterPro" id="IPR003593">
    <property type="entry name" value="AAA+_ATPase"/>
</dbReference>
<dbReference type="SMART" id="SM00382">
    <property type="entry name" value="AAA"/>
    <property type="match status" value="1"/>
</dbReference>
<evidence type="ECO:0000313" key="4">
    <source>
        <dbReference type="EMBL" id="SEH16173.1"/>
    </source>
</evidence>
<evidence type="ECO:0000259" key="3">
    <source>
        <dbReference type="PROSITE" id="PS50893"/>
    </source>
</evidence>
<dbReference type="InterPro" id="IPR003439">
    <property type="entry name" value="ABC_transporter-like_ATP-bd"/>
</dbReference>
<dbReference type="PROSITE" id="PS50893">
    <property type="entry name" value="ABC_TRANSPORTER_2"/>
    <property type="match status" value="1"/>
</dbReference>
<evidence type="ECO:0000256" key="2">
    <source>
        <dbReference type="ARBA" id="ARBA00022840"/>
    </source>
</evidence>
<dbReference type="EMBL" id="FNWJ01000003">
    <property type="protein sequence ID" value="SEH16173.1"/>
    <property type="molecule type" value="Genomic_DNA"/>
</dbReference>
<gene>
    <name evidence="4" type="ORF">SAMN02745716_2103</name>
</gene>
<dbReference type="STRING" id="29539.SAMN02745716_2103"/>
<dbReference type="InterPro" id="IPR027417">
    <property type="entry name" value="P-loop_NTPase"/>
</dbReference>
<dbReference type="Gene3D" id="3.40.50.300">
    <property type="entry name" value="P-loop containing nucleotide triphosphate hydrolases"/>
    <property type="match status" value="1"/>
</dbReference>